<gene>
    <name evidence="20" type="primary">mutT</name>
    <name evidence="20" type="ORF">J0A66_02605</name>
</gene>
<dbReference type="EC" id="3.6.1.55" evidence="12"/>
<evidence type="ECO:0000256" key="7">
    <source>
        <dbReference type="ARBA" id="ARBA00022801"/>
    </source>
</evidence>
<feature type="binding site" evidence="17">
    <location>
        <position position="28"/>
    </location>
    <ligand>
        <name>8-oxo-dGTP</name>
        <dbReference type="ChEBI" id="CHEBI:77896"/>
    </ligand>
</feature>
<keyword evidence="4" id="KW-0235">DNA replication</keyword>
<dbReference type="GO" id="GO:0046872">
    <property type="term" value="F:metal ion binding"/>
    <property type="evidence" value="ECO:0007669"/>
    <property type="project" value="UniProtKB-KW"/>
</dbReference>
<dbReference type="InterPro" id="IPR020084">
    <property type="entry name" value="NUDIX_hydrolase_CS"/>
</dbReference>
<evidence type="ECO:0000256" key="15">
    <source>
        <dbReference type="ARBA" id="ARBA00041979"/>
    </source>
</evidence>
<dbReference type="PANTHER" id="PTHR47707:SF1">
    <property type="entry name" value="NUDIX HYDROLASE FAMILY PROTEIN"/>
    <property type="match status" value="1"/>
</dbReference>
<feature type="binding site" evidence="18">
    <location>
        <position position="57"/>
    </location>
    <ligand>
        <name>Mg(2+)</name>
        <dbReference type="ChEBI" id="CHEBI:18420"/>
    </ligand>
</feature>
<evidence type="ECO:0000256" key="6">
    <source>
        <dbReference type="ARBA" id="ARBA00022763"/>
    </source>
</evidence>
<dbReference type="InterPro" id="IPR000086">
    <property type="entry name" value="NUDIX_hydrolase_dom"/>
</dbReference>
<sequence>MQKIVHVAVGVILRDKQVFISKRAERLHQGGKWEFPGGKVEDGESVQQALARELKEEVDIQIRASESFMLIEHDYGDKHVRLDIHLVRDFNGEPHGREGQEGRWVVVAELGNYEFPKANLPIIDHLMSI</sequence>
<dbReference type="Proteomes" id="UP000664654">
    <property type="component" value="Unassembled WGS sequence"/>
</dbReference>
<evidence type="ECO:0000256" key="1">
    <source>
        <dbReference type="ARBA" id="ARBA00001946"/>
    </source>
</evidence>
<evidence type="ECO:0000256" key="3">
    <source>
        <dbReference type="ARBA" id="ARBA00022457"/>
    </source>
</evidence>
<name>A0A939DK39_9ALTE</name>
<evidence type="ECO:0000256" key="2">
    <source>
        <dbReference type="ARBA" id="ARBA00005582"/>
    </source>
</evidence>
<dbReference type="GO" id="GO:0035539">
    <property type="term" value="F:8-oxo-7,8-dihydrodeoxyguanosine triphosphate pyrophosphatase activity"/>
    <property type="evidence" value="ECO:0007669"/>
    <property type="project" value="UniProtKB-EC"/>
</dbReference>
<evidence type="ECO:0000259" key="19">
    <source>
        <dbReference type="PROSITE" id="PS51462"/>
    </source>
</evidence>
<dbReference type="InterPro" id="IPR029119">
    <property type="entry name" value="MutY_C"/>
</dbReference>
<feature type="binding site" evidence="17">
    <location>
        <begin position="34"/>
        <end position="37"/>
    </location>
    <ligand>
        <name>8-oxo-dGTP</name>
        <dbReference type="ChEBI" id="CHEBI:77896"/>
    </ligand>
</feature>
<dbReference type="InterPro" id="IPR015797">
    <property type="entry name" value="NUDIX_hydrolase-like_dom_sf"/>
</dbReference>
<dbReference type="PRINTS" id="PR00502">
    <property type="entry name" value="NUDIXFAMILY"/>
</dbReference>
<dbReference type="PROSITE" id="PS00893">
    <property type="entry name" value="NUDIX_BOX"/>
    <property type="match status" value="1"/>
</dbReference>
<dbReference type="GO" id="GO:0006281">
    <property type="term" value="P:DNA repair"/>
    <property type="evidence" value="ECO:0007669"/>
    <property type="project" value="UniProtKB-KW"/>
</dbReference>
<dbReference type="Gene3D" id="3.90.79.10">
    <property type="entry name" value="Nucleoside Triphosphate Pyrophosphohydrolase"/>
    <property type="match status" value="1"/>
</dbReference>
<feature type="binding site" evidence="18">
    <location>
        <position position="37"/>
    </location>
    <ligand>
        <name>Mg(2+)</name>
        <dbReference type="ChEBI" id="CHEBI:18420"/>
    </ligand>
</feature>
<keyword evidence="8 18" id="KW-0460">Magnesium</keyword>
<evidence type="ECO:0000256" key="11">
    <source>
        <dbReference type="ARBA" id="ARBA00036904"/>
    </source>
</evidence>
<keyword evidence="7" id="KW-0378">Hydrolase</keyword>
<dbReference type="AlphaFoldDB" id="A0A939DK39"/>
<feature type="domain" description="Nudix hydrolase" evidence="19">
    <location>
        <begin position="3"/>
        <end position="128"/>
    </location>
</feature>
<evidence type="ECO:0000256" key="4">
    <source>
        <dbReference type="ARBA" id="ARBA00022705"/>
    </source>
</evidence>
<evidence type="ECO:0000256" key="16">
    <source>
        <dbReference type="ARBA" id="ARBA00042798"/>
    </source>
</evidence>
<comment type="catalytic activity">
    <reaction evidence="11">
        <text>8-oxo-GTP + H2O = 8-oxo-GMP + diphosphate + H(+)</text>
        <dbReference type="Rhea" id="RHEA:67616"/>
        <dbReference type="ChEBI" id="CHEBI:15377"/>
        <dbReference type="ChEBI" id="CHEBI:15378"/>
        <dbReference type="ChEBI" id="CHEBI:33019"/>
        <dbReference type="ChEBI" id="CHEBI:143553"/>
        <dbReference type="ChEBI" id="CHEBI:145694"/>
    </reaction>
</comment>
<dbReference type="GO" id="GO:0006260">
    <property type="term" value="P:DNA replication"/>
    <property type="evidence" value="ECO:0007669"/>
    <property type="project" value="UniProtKB-KW"/>
</dbReference>
<evidence type="ECO:0000256" key="9">
    <source>
        <dbReference type="ARBA" id="ARBA00023204"/>
    </source>
</evidence>
<evidence type="ECO:0000256" key="18">
    <source>
        <dbReference type="PIRSR" id="PIRSR603561-2"/>
    </source>
</evidence>
<comment type="similarity">
    <text evidence="2">Belongs to the Nudix hydrolase family.</text>
</comment>
<dbReference type="InterPro" id="IPR020476">
    <property type="entry name" value="Nudix_hydrolase"/>
</dbReference>
<dbReference type="GO" id="GO:0008413">
    <property type="term" value="F:8-oxo-7,8-dihydroguanosine triphosphate pyrophosphatase activity"/>
    <property type="evidence" value="ECO:0007669"/>
    <property type="project" value="InterPro"/>
</dbReference>
<comment type="catalytic activity">
    <reaction evidence="10">
        <text>8-oxo-dGTP + H2O = 8-oxo-dGMP + diphosphate + H(+)</text>
        <dbReference type="Rhea" id="RHEA:31575"/>
        <dbReference type="ChEBI" id="CHEBI:15377"/>
        <dbReference type="ChEBI" id="CHEBI:15378"/>
        <dbReference type="ChEBI" id="CHEBI:33019"/>
        <dbReference type="ChEBI" id="CHEBI:63224"/>
        <dbReference type="ChEBI" id="CHEBI:77896"/>
        <dbReference type="EC" id="3.6.1.55"/>
    </reaction>
</comment>
<dbReference type="SUPFAM" id="SSF55811">
    <property type="entry name" value="Nudix"/>
    <property type="match status" value="1"/>
</dbReference>
<evidence type="ECO:0000256" key="17">
    <source>
        <dbReference type="PIRSR" id="PIRSR603561-1"/>
    </source>
</evidence>
<dbReference type="GO" id="GO:0044715">
    <property type="term" value="F:8-oxo-dGDP phosphatase activity"/>
    <property type="evidence" value="ECO:0007669"/>
    <property type="project" value="TreeGrafter"/>
</dbReference>
<protein>
    <recommendedName>
        <fullName evidence="13">8-oxo-dGTP diphosphatase</fullName>
        <ecNumber evidence="12">3.6.1.55</ecNumber>
    </recommendedName>
    <alternativeName>
        <fullName evidence="16">7,8-dihydro-8-oxoguanine-triphosphatase</fullName>
    </alternativeName>
    <alternativeName>
        <fullName evidence="15">Mutator protein MutT</fullName>
    </alternativeName>
    <alternativeName>
        <fullName evidence="14">dGTP pyrophosphohydrolase</fullName>
    </alternativeName>
</protein>
<feature type="binding site" evidence="17">
    <location>
        <position position="23"/>
    </location>
    <ligand>
        <name>8-oxo-dGTP</name>
        <dbReference type="ChEBI" id="CHEBI:77896"/>
    </ligand>
</feature>
<evidence type="ECO:0000313" key="21">
    <source>
        <dbReference type="Proteomes" id="UP000664654"/>
    </source>
</evidence>
<dbReference type="RefSeq" id="WP_206572200.1">
    <property type="nucleotide sequence ID" value="NZ_JAFKCV010000001.1"/>
</dbReference>
<keyword evidence="6" id="KW-0227">DNA damage</keyword>
<evidence type="ECO:0000256" key="12">
    <source>
        <dbReference type="ARBA" id="ARBA00038905"/>
    </source>
</evidence>
<evidence type="ECO:0000256" key="8">
    <source>
        <dbReference type="ARBA" id="ARBA00022842"/>
    </source>
</evidence>
<keyword evidence="21" id="KW-1185">Reference proteome</keyword>
<dbReference type="PROSITE" id="PS51462">
    <property type="entry name" value="NUDIX"/>
    <property type="match status" value="1"/>
</dbReference>
<dbReference type="CDD" id="cd03425">
    <property type="entry name" value="NUDIX_MutT_NudA_like"/>
    <property type="match status" value="1"/>
</dbReference>
<organism evidence="20 21">
    <name type="scientific">Bowmanella dokdonensis</name>
    <dbReference type="NCBI Taxonomy" id="751969"/>
    <lineage>
        <taxon>Bacteria</taxon>
        <taxon>Pseudomonadati</taxon>
        <taxon>Pseudomonadota</taxon>
        <taxon>Gammaproteobacteria</taxon>
        <taxon>Alteromonadales</taxon>
        <taxon>Alteromonadaceae</taxon>
        <taxon>Bowmanella</taxon>
    </lineage>
</organism>
<dbReference type="PANTHER" id="PTHR47707">
    <property type="entry name" value="8-OXO-DGTP DIPHOSPHATASE"/>
    <property type="match status" value="1"/>
</dbReference>
<dbReference type="Pfam" id="PF14815">
    <property type="entry name" value="NUDIX_4"/>
    <property type="match status" value="1"/>
</dbReference>
<reference evidence="20" key="1">
    <citation type="submission" date="2021-03" db="EMBL/GenBank/DDBJ databases">
        <title>novel species isolated from a fishpond in China.</title>
        <authorList>
            <person name="Lu H."/>
            <person name="Cai Z."/>
        </authorList>
    </citation>
    <scope>NUCLEOTIDE SEQUENCE</scope>
    <source>
        <strain evidence="20">JCM 30855</strain>
    </source>
</reference>
<evidence type="ECO:0000256" key="10">
    <source>
        <dbReference type="ARBA" id="ARBA00035861"/>
    </source>
</evidence>
<comment type="caution">
    <text evidence="20">The sequence shown here is derived from an EMBL/GenBank/DDBJ whole genome shotgun (WGS) entry which is preliminary data.</text>
</comment>
<feature type="binding site" evidence="17">
    <location>
        <position position="119"/>
    </location>
    <ligand>
        <name>8-oxo-dGTP</name>
        <dbReference type="ChEBI" id="CHEBI:77896"/>
    </ligand>
</feature>
<dbReference type="InterPro" id="IPR003561">
    <property type="entry name" value="Mutator_MutT"/>
</dbReference>
<evidence type="ECO:0000256" key="5">
    <source>
        <dbReference type="ARBA" id="ARBA00022723"/>
    </source>
</evidence>
<dbReference type="EMBL" id="JAFKCV010000001">
    <property type="protein sequence ID" value="MBN7824107.1"/>
    <property type="molecule type" value="Genomic_DNA"/>
</dbReference>
<proteinExistence type="inferred from homology"/>
<evidence type="ECO:0000313" key="20">
    <source>
        <dbReference type="EMBL" id="MBN7824107.1"/>
    </source>
</evidence>
<evidence type="ECO:0000256" key="13">
    <source>
        <dbReference type="ARBA" id="ARBA00040794"/>
    </source>
</evidence>
<dbReference type="NCBIfam" id="TIGR00586">
    <property type="entry name" value="mutt"/>
    <property type="match status" value="1"/>
</dbReference>
<comment type="cofactor">
    <cofactor evidence="1 18">
        <name>Mg(2+)</name>
        <dbReference type="ChEBI" id="CHEBI:18420"/>
    </cofactor>
</comment>
<dbReference type="GO" id="GO:0044716">
    <property type="term" value="F:8-oxo-GDP phosphatase activity"/>
    <property type="evidence" value="ECO:0007669"/>
    <property type="project" value="TreeGrafter"/>
</dbReference>
<accession>A0A939DK39</accession>
<evidence type="ECO:0000256" key="14">
    <source>
        <dbReference type="ARBA" id="ARBA00041592"/>
    </source>
</evidence>
<keyword evidence="9" id="KW-0234">DNA repair</keyword>
<dbReference type="FunFam" id="3.90.79.10:FF:000014">
    <property type="entry name" value="8-oxo-dGTP diphosphatase MutT"/>
    <property type="match status" value="1"/>
</dbReference>
<dbReference type="InterPro" id="IPR047127">
    <property type="entry name" value="MutT-like"/>
</dbReference>
<keyword evidence="3" id="KW-0515">Mutator protein</keyword>
<keyword evidence="5 18" id="KW-0479">Metal-binding</keyword>